<accession>W5TKZ7</accession>
<dbReference type="PATRIC" id="fig|1415166.3.peg.3167"/>
<reference evidence="1 2" key="1">
    <citation type="journal article" date="2014" name="Appl. Environ. Microbiol.">
        <title>Insights into the Microbial Degradation of Rubber and Gutta-Percha by Analysis of the Complete Genome of Nocardia nova SH22a.</title>
        <authorList>
            <person name="Luo Q."/>
            <person name="Hiessl S."/>
            <person name="Poehlein A."/>
            <person name="Daniel R."/>
            <person name="Steinbuchel A."/>
        </authorList>
    </citation>
    <scope>NUCLEOTIDE SEQUENCE [LARGE SCALE GENOMIC DNA]</scope>
    <source>
        <strain evidence="1">SH22a</strain>
    </source>
</reference>
<dbReference type="EMBL" id="CP006850">
    <property type="protein sequence ID" value="AHH17876.1"/>
    <property type="molecule type" value="Genomic_DNA"/>
</dbReference>
<dbReference type="AlphaFoldDB" id="W5TKZ7"/>
<sequence length="109" mass="12052">MKPVAIAEVVVVDDETRPRALGYICVDLVKTFHDLDLRMRARASRLGHGYIGLTRSSSLIVPGALFDHVAAHRVALLIFPDLTHMRGRIPPELVEITALHDLATGITYQ</sequence>
<name>W5TKZ7_9NOCA</name>
<protein>
    <submittedName>
        <fullName evidence="1">Uncharacterized protein</fullName>
    </submittedName>
</protein>
<proteinExistence type="predicted"/>
<dbReference type="HOGENOM" id="CLU_2082363_0_0_11"/>
<dbReference type="STRING" id="1415166.NONO_c30890"/>
<keyword evidence="2" id="KW-1185">Reference proteome</keyword>
<organism evidence="1 2">
    <name type="scientific">Nocardia nova SH22a</name>
    <dbReference type="NCBI Taxonomy" id="1415166"/>
    <lineage>
        <taxon>Bacteria</taxon>
        <taxon>Bacillati</taxon>
        <taxon>Actinomycetota</taxon>
        <taxon>Actinomycetes</taxon>
        <taxon>Mycobacteriales</taxon>
        <taxon>Nocardiaceae</taxon>
        <taxon>Nocardia</taxon>
    </lineage>
</organism>
<evidence type="ECO:0000313" key="2">
    <source>
        <dbReference type="Proteomes" id="UP000019150"/>
    </source>
</evidence>
<evidence type="ECO:0000313" key="1">
    <source>
        <dbReference type="EMBL" id="AHH17876.1"/>
    </source>
</evidence>
<gene>
    <name evidence="1" type="ORF">NONO_c30890</name>
</gene>
<dbReference type="KEGG" id="nno:NONO_c30890"/>
<dbReference type="Proteomes" id="UP000019150">
    <property type="component" value="Chromosome"/>
</dbReference>